<keyword evidence="4 8" id="KW-0808">Transferase</keyword>
<dbReference type="Gene3D" id="3.20.170.30">
    <property type="match status" value="1"/>
</dbReference>
<dbReference type="PANTHER" id="PTHR12684">
    <property type="entry name" value="PUTATIVE PHOSPHOTRANSFERASE"/>
    <property type="match status" value="1"/>
</dbReference>
<dbReference type="RefSeq" id="XP_027617526.1">
    <property type="nucleotide sequence ID" value="XM_027761725.1"/>
</dbReference>
<dbReference type="InterPro" id="IPR042080">
    <property type="entry name" value="RNA_2'-PTrans_N"/>
</dbReference>
<feature type="compositionally biased region" description="Basic and acidic residues" evidence="7">
    <location>
        <begin position="1"/>
        <end position="21"/>
    </location>
</feature>
<organism evidence="8 9">
    <name type="scientific">Sparassis crispa</name>
    <dbReference type="NCBI Taxonomy" id="139825"/>
    <lineage>
        <taxon>Eukaryota</taxon>
        <taxon>Fungi</taxon>
        <taxon>Dikarya</taxon>
        <taxon>Basidiomycota</taxon>
        <taxon>Agaricomycotina</taxon>
        <taxon>Agaricomycetes</taxon>
        <taxon>Polyporales</taxon>
        <taxon>Sparassidaceae</taxon>
        <taxon>Sparassis</taxon>
    </lineage>
</organism>
<evidence type="ECO:0000256" key="7">
    <source>
        <dbReference type="SAM" id="MobiDB-lite"/>
    </source>
</evidence>
<proteinExistence type="inferred from homology"/>
<protein>
    <recommendedName>
        <fullName evidence="3">2'-phosphotransferase</fullName>
        <ecNumber evidence="3">2.7.1.160</ecNumber>
    </recommendedName>
</protein>
<comment type="catalytic activity">
    <reaction evidence="6">
        <text>2'-phospho-[ligated tRNA] + NAD(+) = mature tRNA + ADP-alpha-D-ribose 1'',2''-cyclic phosphate + nicotinamide</text>
        <dbReference type="Rhea" id="RHEA:23324"/>
        <dbReference type="Rhea" id="RHEA-COMP:11106"/>
        <dbReference type="Rhea" id="RHEA-COMP:11107"/>
        <dbReference type="ChEBI" id="CHEBI:17154"/>
        <dbReference type="ChEBI" id="CHEBI:57540"/>
        <dbReference type="ChEBI" id="CHEBI:76596"/>
        <dbReference type="ChEBI" id="CHEBI:82883"/>
        <dbReference type="ChEBI" id="CHEBI:85027"/>
        <dbReference type="EC" id="2.7.1.160"/>
    </reaction>
</comment>
<dbReference type="EMBL" id="BFAD01000009">
    <property type="protein sequence ID" value="GBE86613.1"/>
    <property type="molecule type" value="Genomic_DNA"/>
</dbReference>
<evidence type="ECO:0000256" key="2">
    <source>
        <dbReference type="ARBA" id="ARBA00009836"/>
    </source>
</evidence>
<comment type="function">
    <text evidence="1">Catalyzes the last step of tRNA splicing, the transfer of the splice junction 2'-phosphate from ligated tRNA to NAD to produce ADP-ribose 1''-2'' cyclic phosphate.</text>
</comment>
<dbReference type="OrthoDB" id="419694at2759"/>
<evidence type="ECO:0000256" key="4">
    <source>
        <dbReference type="ARBA" id="ARBA00022679"/>
    </source>
</evidence>
<keyword evidence="9" id="KW-1185">Reference proteome</keyword>
<keyword evidence="5" id="KW-0520">NAD</keyword>
<evidence type="ECO:0000313" key="8">
    <source>
        <dbReference type="EMBL" id="GBE86613.1"/>
    </source>
</evidence>
<gene>
    <name evidence="8" type="ORF">SCP_0904920</name>
</gene>
<evidence type="ECO:0000256" key="1">
    <source>
        <dbReference type="ARBA" id="ARBA00003343"/>
    </source>
</evidence>
<dbReference type="InterPro" id="IPR042081">
    <property type="entry name" value="RNA_2'-PTrans_C"/>
</dbReference>
<evidence type="ECO:0000313" key="9">
    <source>
        <dbReference type="Proteomes" id="UP000287166"/>
    </source>
</evidence>
<comment type="similarity">
    <text evidence="2">Belongs to the KptA/TPT1 family.</text>
</comment>
<dbReference type="InParanoid" id="A0A401GWQ9"/>
<dbReference type="FunCoup" id="A0A401GWQ9">
    <property type="interactions" value="31"/>
</dbReference>
<dbReference type="PANTHER" id="PTHR12684:SF2">
    <property type="entry name" value="TRNA 2'-PHOSPHOTRANSFERASE 1"/>
    <property type="match status" value="1"/>
</dbReference>
<dbReference type="STRING" id="139825.A0A401GWQ9"/>
<dbReference type="Proteomes" id="UP000287166">
    <property type="component" value="Unassembled WGS sequence"/>
</dbReference>
<dbReference type="SUPFAM" id="SSF56399">
    <property type="entry name" value="ADP-ribosylation"/>
    <property type="match status" value="1"/>
</dbReference>
<dbReference type="EC" id="2.7.1.160" evidence="3"/>
<reference evidence="8 9" key="1">
    <citation type="journal article" date="2018" name="Sci. Rep.">
        <title>Genome sequence of the cauliflower mushroom Sparassis crispa (Hanabiratake) and its association with beneficial usage.</title>
        <authorList>
            <person name="Kiyama R."/>
            <person name="Furutani Y."/>
            <person name="Kawaguchi K."/>
            <person name="Nakanishi T."/>
        </authorList>
    </citation>
    <scope>NUCLEOTIDE SEQUENCE [LARGE SCALE GENOMIC DNA]</scope>
</reference>
<dbReference type="InterPro" id="IPR002745">
    <property type="entry name" value="Ptrans_KptA/Tpt1"/>
</dbReference>
<dbReference type="AlphaFoldDB" id="A0A401GWQ9"/>
<accession>A0A401GWQ9</accession>
<dbReference type="GO" id="GO:0000215">
    <property type="term" value="F:tRNA 2'-phosphotransferase activity"/>
    <property type="evidence" value="ECO:0007669"/>
    <property type="project" value="UniProtKB-EC"/>
</dbReference>
<dbReference type="GeneID" id="38783530"/>
<sequence length="280" mass="31556">MDLEKETKEQNRKDRKERDAQSYRGKPGGKLRGRPNDSEETRISKTLSWILRHGSQSEGLAMRPDGYVQVEHLLRLPKMKSLDFAMLQTMVEKDAKKRYNLVSEIDVSTETERWWIRANQGHSMKSVKLDLKSVNSLADIPTGIAVHGTTRRAWESISEQGLSKMSRNHIHLAQGVPGDGVISGMRKSSQILIYIDVQKALDDGVKFYLSDNAVVLTEGDAAGYLRPQYFSRVETPDHKSIPGWEGTPETLEKIQKERIAVDTTEGMTTGLEQKAHALVL</sequence>
<dbReference type="Gene3D" id="1.10.10.970">
    <property type="entry name" value="RNA 2'-phosphotransferase, Tpt1/KptA family, N-terminal domain"/>
    <property type="match status" value="1"/>
</dbReference>
<name>A0A401GWQ9_9APHY</name>
<dbReference type="GO" id="GO:0006388">
    <property type="term" value="P:tRNA splicing, via endonucleolytic cleavage and ligation"/>
    <property type="evidence" value="ECO:0007669"/>
    <property type="project" value="TreeGrafter"/>
</dbReference>
<feature type="region of interest" description="Disordered" evidence="7">
    <location>
        <begin position="1"/>
        <end position="40"/>
    </location>
</feature>
<evidence type="ECO:0000256" key="5">
    <source>
        <dbReference type="ARBA" id="ARBA00023027"/>
    </source>
</evidence>
<evidence type="ECO:0000256" key="6">
    <source>
        <dbReference type="ARBA" id="ARBA00047949"/>
    </source>
</evidence>
<dbReference type="Pfam" id="PF01885">
    <property type="entry name" value="PTS_2-RNA"/>
    <property type="match status" value="1"/>
</dbReference>
<evidence type="ECO:0000256" key="3">
    <source>
        <dbReference type="ARBA" id="ARBA00012007"/>
    </source>
</evidence>
<comment type="caution">
    <text evidence="8">The sequence shown here is derived from an EMBL/GenBank/DDBJ whole genome shotgun (WGS) entry which is preliminary data.</text>
</comment>